<feature type="domain" description="Pseudouridine synthase I TruA alpha/beta" evidence="8">
    <location>
        <begin position="145"/>
        <end position="244"/>
    </location>
</feature>
<organism evidence="9 10">
    <name type="scientific">Sebaldella termitidis (strain ATCC 33386 / NCTC 11300)</name>
    <dbReference type="NCBI Taxonomy" id="526218"/>
    <lineage>
        <taxon>Bacteria</taxon>
        <taxon>Fusobacteriati</taxon>
        <taxon>Fusobacteriota</taxon>
        <taxon>Fusobacteriia</taxon>
        <taxon>Fusobacteriales</taxon>
        <taxon>Leptotrichiaceae</taxon>
        <taxon>Sebaldella</taxon>
    </lineage>
</organism>
<reference evidence="10" key="1">
    <citation type="submission" date="2009-09" db="EMBL/GenBank/DDBJ databases">
        <title>The complete chromosome of Sebaldella termitidis ATCC 33386.</title>
        <authorList>
            <consortium name="US DOE Joint Genome Institute (JGI-PGF)"/>
            <person name="Lucas S."/>
            <person name="Copeland A."/>
            <person name="Lapidus A."/>
            <person name="Glavina del Rio T."/>
            <person name="Dalin E."/>
            <person name="Tice H."/>
            <person name="Bruce D."/>
            <person name="Goodwin L."/>
            <person name="Pitluck S."/>
            <person name="Kyrpides N."/>
            <person name="Mavromatis K."/>
            <person name="Ivanova N."/>
            <person name="Mikhailova N."/>
            <person name="Sims D."/>
            <person name="Meincke L."/>
            <person name="Brettin T."/>
            <person name="Detter J.C."/>
            <person name="Han C."/>
            <person name="Larimer F."/>
            <person name="Land M."/>
            <person name="Hauser L."/>
            <person name="Markowitz V."/>
            <person name="Cheng J.F."/>
            <person name="Hugenholtz P."/>
            <person name="Woyke T."/>
            <person name="Wu D."/>
            <person name="Eisen J.A."/>
        </authorList>
    </citation>
    <scope>NUCLEOTIDE SEQUENCE [LARGE SCALE GENOMIC DNA]</scope>
    <source>
        <strain evidence="10">ATCC 33386 / NCTC 11300</strain>
    </source>
</reference>
<evidence type="ECO:0000256" key="2">
    <source>
        <dbReference type="ARBA" id="ARBA00022694"/>
    </source>
</evidence>
<dbReference type="SUPFAM" id="SSF55120">
    <property type="entry name" value="Pseudouridine synthase"/>
    <property type="match status" value="1"/>
</dbReference>
<dbReference type="GO" id="GO:0031119">
    <property type="term" value="P:tRNA pseudouridine synthesis"/>
    <property type="evidence" value="ECO:0007669"/>
    <property type="project" value="UniProtKB-UniRule"/>
</dbReference>
<evidence type="ECO:0000256" key="4">
    <source>
        <dbReference type="HAMAP-Rule" id="MF_00171"/>
    </source>
</evidence>
<dbReference type="AlphaFoldDB" id="D1AG36"/>
<dbReference type="Pfam" id="PF01416">
    <property type="entry name" value="PseudoU_synth_1"/>
    <property type="match status" value="2"/>
</dbReference>
<dbReference type="EMBL" id="CP001739">
    <property type="protein sequence ID" value="ACZ10662.1"/>
    <property type="molecule type" value="Genomic_DNA"/>
</dbReference>
<dbReference type="PANTHER" id="PTHR11142">
    <property type="entry name" value="PSEUDOURIDYLATE SYNTHASE"/>
    <property type="match status" value="1"/>
</dbReference>
<dbReference type="eggNOG" id="COG0101">
    <property type="taxonomic scope" value="Bacteria"/>
</dbReference>
<comment type="similarity">
    <text evidence="1 4 7">Belongs to the tRNA pseudouridine synthase TruA family.</text>
</comment>
<dbReference type="NCBIfam" id="TIGR00071">
    <property type="entry name" value="hisT_truA"/>
    <property type="match status" value="1"/>
</dbReference>
<dbReference type="STRING" id="526218.Sterm_3828"/>
<evidence type="ECO:0000256" key="6">
    <source>
        <dbReference type="PIRSR" id="PIRSR001430-2"/>
    </source>
</evidence>
<comment type="subunit">
    <text evidence="4">Homodimer.</text>
</comment>
<evidence type="ECO:0000259" key="8">
    <source>
        <dbReference type="Pfam" id="PF01416"/>
    </source>
</evidence>
<dbReference type="InterPro" id="IPR020094">
    <property type="entry name" value="TruA/RsuA/RluB/E/F_N"/>
</dbReference>
<feature type="binding site" evidence="4 6">
    <location>
        <position position="110"/>
    </location>
    <ligand>
        <name>substrate</name>
    </ligand>
</feature>
<dbReference type="KEGG" id="str:Sterm_3828"/>
<dbReference type="GO" id="GO:0160147">
    <property type="term" value="F:tRNA pseudouridine(38-40) synthase activity"/>
    <property type="evidence" value="ECO:0007669"/>
    <property type="project" value="UniProtKB-EC"/>
</dbReference>
<feature type="domain" description="Pseudouridine synthase I TruA alpha/beta" evidence="8">
    <location>
        <begin position="7"/>
        <end position="103"/>
    </location>
</feature>
<comment type="function">
    <text evidence="4">Formation of pseudouridine at positions 38, 39 and 40 in the anticodon stem and loop of transfer RNAs.</text>
</comment>
<dbReference type="Proteomes" id="UP000000845">
    <property type="component" value="Chromosome"/>
</dbReference>
<comment type="caution">
    <text evidence="4">Lacks conserved residue(s) required for the propagation of feature annotation.</text>
</comment>
<evidence type="ECO:0000313" key="9">
    <source>
        <dbReference type="EMBL" id="ACZ10662.1"/>
    </source>
</evidence>
<dbReference type="Gene3D" id="3.30.70.580">
    <property type="entry name" value="Pseudouridine synthase I, catalytic domain, N-terminal subdomain"/>
    <property type="match status" value="1"/>
</dbReference>
<dbReference type="Gene3D" id="3.30.70.660">
    <property type="entry name" value="Pseudouridine synthase I, catalytic domain, C-terminal subdomain"/>
    <property type="match status" value="1"/>
</dbReference>
<evidence type="ECO:0000256" key="5">
    <source>
        <dbReference type="PIRSR" id="PIRSR001430-1"/>
    </source>
</evidence>
<keyword evidence="2 4" id="KW-0819">tRNA processing</keyword>
<comment type="catalytic activity">
    <reaction evidence="4 7">
        <text>uridine(38/39/40) in tRNA = pseudouridine(38/39/40) in tRNA</text>
        <dbReference type="Rhea" id="RHEA:22376"/>
        <dbReference type="Rhea" id="RHEA-COMP:10085"/>
        <dbReference type="Rhea" id="RHEA-COMP:10087"/>
        <dbReference type="ChEBI" id="CHEBI:65314"/>
        <dbReference type="ChEBI" id="CHEBI:65315"/>
        <dbReference type="EC" id="5.4.99.12"/>
    </reaction>
</comment>
<evidence type="ECO:0000256" key="1">
    <source>
        <dbReference type="ARBA" id="ARBA00009375"/>
    </source>
</evidence>
<dbReference type="HOGENOM" id="CLU_014673_0_1_0"/>
<dbReference type="EC" id="5.4.99.12" evidence="4"/>
<dbReference type="PIRSF" id="PIRSF001430">
    <property type="entry name" value="tRNA_psdUrid_synth"/>
    <property type="match status" value="1"/>
</dbReference>
<name>D1AG36_SEBTE</name>
<keyword evidence="3 4" id="KW-0413">Isomerase</keyword>
<proteinExistence type="inferred from homology"/>
<feature type="active site" description="Nucleophile" evidence="4 5">
    <location>
        <position position="52"/>
    </location>
</feature>
<dbReference type="CDD" id="cd02570">
    <property type="entry name" value="PseudoU_synth_EcTruA"/>
    <property type="match status" value="1"/>
</dbReference>
<dbReference type="InterPro" id="IPR020103">
    <property type="entry name" value="PsdUridine_synth_cat_dom_sf"/>
</dbReference>
<dbReference type="InterPro" id="IPR020095">
    <property type="entry name" value="PsdUridine_synth_TruA_C"/>
</dbReference>
<reference evidence="9 10" key="2">
    <citation type="journal article" date="2010" name="Stand. Genomic Sci.">
        <title>Complete genome sequence of Sebaldella termitidis type strain (NCTC 11300).</title>
        <authorList>
            <person name="Harmon-Smith M."/>
            <person name="Celia L."/>
            <person name="Chertkov O."/>
            <person name="Lapidus A."/>
            <person name="Copeland A."/>
            <person name="Glavina Del Rio T."/>
            <person name="Nolan M."/>
            <person name="Lucas S."/>
            <person name="Tice H."/>
            <person name="Cheng J.F."/>
            <person name="Han C."/>
            <person name="Detter J.C."/>
            <person name="Bruce D."/>
            <person name="Goodwin L."/>
            <person name="Pitluck S."/>
            <person name="Pati A."/>
            <person name="Liolios K."/>
            <person name="Ivanova N."/>
            <person name="Mavromatis K."/>
            <person name="Mikhailova N."/>
            <person name="Chen A."/>
            <person name="Palaniappan K."/>
            <person name="Land M."/>
            <person name="Hauser L."/>
            <person name="Chang Y.J."/>
            <person name="Jeffries C.D."/>
            <person name="Brettin T."/>
            <person name="Goker M."/>
            <person name="Beck B."/>
            <person name="Bristow J."/>
            <person name="Eisen J.A."/>
            <person name="Markowitz V."/>
            <person name="Hugenholtz P."/>
            <person name="Kyrpides N.C."/>
            <person name="Klenk H.P."/>
            <person name="Chen F."/>
        </authorList>
    </citation>
    <scope>NUCLEOTIDE SEQUENCE [LARGE SCALE GENOMIC DNA]</scope>
    <source>
        <strain evidence="10">ATCC 33386 / NCTC 11300</strain>
    </source>
</reference>
<sequence>MKNIKIVYEYDGSKFSGFQRQLNKKTVQGSIEEVIKNYFNEEVNLLSSGRTDKGVHALGQVSNFFMEKSISPDIIKGILNRALSGKIRVTDAKEADSDFHARFSAKTRTYLYIMKLKDEITPFESSYVSALDGKIIPEKLQKIMEPFIGRHNFDSFRKKDKDNKNPEREINNIRCYEEDKRLFIEIEGKSFLKTMIRIMIGSALAVYFEKRNPDYICDKLDNPDSDGEKILAPSEGLYLYKVNY</sequence>
<dbReference type="InterPro" id="IPR001406">
    <property type="entry name" value="PsdUridine_synth_TruA"/>
</dbReference>
<evidence type="ECO:0000313" key="10">
    <source>
        <dbReference type="Proteomes" id="UP000000845"/>
    </source>
</evidence>
<dbReference type="PANTHER" id="PTHR11142:SF0">
    <property type="entry name" value="TRNA PSEUDOURIDINE SYNTHASE-LIKE 1"/>
    <property type="match status" value="1"/>
</dbReference>
<gene>
    <name evidence="4" type="primary">truA</name>
    <name evidence="9" type="ordered locus">Sterm_3828</name>
</gene>
<keyword evidence="10" id="KW-1185">Reference proteome</keyword>
<evidence type="ECO:0000256" key="3">
    <source>
        <dbReference type="ARBA" id="ARBA00023235"/>
    </source>
</evidence>
<dbReference type="FunFam" id="3.30.70.580:FF:000001">
    <property type="entry name" value="tRNA pseudouridine synthase A"/>
    <property type="match status" value="1"/>
</dbReference>
<dbReference type="GO" id="GO:0003723">
    <property type="term" value="F:RNA binding"/>
    <property type="evidence" value="ECO:0007669"/>
    <property type="project" value="InterPro"/>
</dbReference>
<dbReference type="RefSeq" id="WP_012863242.1">
    <property type="nucleotide sequence ID" value="NC_013517.1"/>
</dbReference>
<dbReference type="InterPro" id="IPR020097">
    <property type="entry name" value="PsdUridine_synth_TruA_a/b_dom"/>
</dbReference>
<protein>
    <recommendedName>
        <fullName evidence="4">tRNA pseudouridine synthase A</fullName>
        <ecNumber evidence="4">5.4.99.12</ecNumber>
    </recommendedName>
    <alternativeName>
        <fullName evidence="4">tRNA pseudouridine(38-40) synthase</fullName>
    </alternativeName>
    <alternativeName>
        <fullName evidence="4">tRNA pseudouridylate synthase I</fullName>
    </alternativeName>
    <alternativeName>
        <fullName evidence="4">tRNA-uridine isomerase I</fullName>
    </alternativeName>
</protein>
<accession>D1AG36</accession>
<evidence type="ECO:0000256" key="7">
    <source>
        <dbReference type="RuleBase" id="RU003792"/>
    </source>
</evidence>
<dbReference type="HAMAP" id="MF_00171">
    <property type="entry name" value="TruA"/>
    <property type="match status" value="1"/>
</dbReference>